<protein>
    <submittedName>
        <fullName evidence="4">DUF2510 domain-containing protein</fullName>
    </submittedName>
</protein>
<feature type="region of interest" description="Disordered" evidence="1">
    <location>
        <begin position="1"/>
        <end position="126"/>
    </location>
</feature>
<dbReference type="InterPro" id="IPR018929">
    <property type="entry name" value="DUF2510"/>
</dbReference>
<sequence>MSSPLPGWYQDPTNPDQQKWWDGQNWSMHTMPLAPAEPSGSGAPTAGDPSENQPGPETAAVPQAPAFGDAGGAAQDLPSYPGNQGYPGGQQQAYPTFQPPAQPQSYAVAAAADGQQDYPEHQGYQGYPQGYAGQPAAYPGYPGYQGYPGYGQKPLRSNPLALTGFILGIVSFFMFFIPIVGSVISLAAGAFSAIGLSNQSDRAPVYKVFGIIGLILGVIFTLLSVLILALIFSDPYSY</sequence>
<dbReference type="RefSeq" id="WP_342025206.1">
    <property type="nucleotide sequence ID" value="NZ_CP151657.1"/>
</dbReference>
<dbReference type="Pfam" id="PF10708">
    <property type="entry name" value="DUF2510"/>
    <property type="match status" value="1"/>
</dbReference>
<organism evidence="4 5">
    <name type="scientific">Arthrobacter citreus</name>
    <dbReference type="NCBI Taxonomy" id="1670"/>
    <lineage>
        <taxon>Bacteria</taxon>
        <taxon>Bacillati</taxon>
        <taxon>Actinomycetota</taxon>
        <taxon>Actinomycetes</taxon>
        <taxon>Micrococcales</taxon>
        <taxon>Micrococcaceae</taxon>
        <taxon>Arthrobacter</taxon>
    </lineage>
</organism>
<evidence type="ECO:0000313" key="4">
    <source>
        <dbReference type="EMBL" id="WZP17610.1"/>
    </source>
</evidence>
<accession>A0ABZ2ZZS5</accession>
<feature type="transmembrane region" description="Helical" evidence="2">
    <location>
        <begin position="208"/>
        <end position="232"/>
    </location>
</feature>
<evidence type="ECO:0000259" key="3">
    <source>
        <dbReference type="Pfam" id="PF10708"/>
    </source>
</evidence>
<feature type="transmembrane region" description="Helical" evidence="2">
    <location>
        <begin position="160"/>
        <end position="188"/>
    </location>
</feature>
<dbReference type="Proteomes" id="UP001448858">
    <property type="component" value="Chromosome"/>
</dbReference>
<feature type="compositionally biased region" description="Low complexity" evidence="1">
    <location>
        <begin position="78"/>
        <end position="95"/>
    </location>
</feature>
<proteinExistence type="predicted"/>
<dbReference type="EMBL" id="CP151657">
    <property type="protein sequence ID" value="WZP17610.1"/>
    <property type="molecule type" value="Genomic_DNA"/>
</dbReference>
<feature type="compositionally biased region" description="Low complexity" evidence="1">
    <location>
        <begin position="103"/>
        <end position="112"/>
    </location>
</feature>
<evidence type="ECO:0000313" key="5">
    <source>
        <dbReference type="Proteomes" id="UP001448858"/>
    </source>
</evidence>
<evidence type="ECO:0000256" key="2">
    <source>
        <dbReference type="SAM" id="Phobius"/>
    </source>
</evidence>
<gene>
    <name evidence="4" type="ORF">AAE021_08665</name>
</gene>
<feature type="domain" description="DUF2510" evidence="3">
    <location>
        <begin position="6"/>
        <end position="38"/>
    </location>
</feature>
<keyword evidence="2" id="KW-1133">Transmembrane helix</keyword>
<reference evidence="4 5" key="1">
    <citation type="submission" date="2024-04" db="EMBL/GenBank/DDBJ databases">
        <title>Arthrobacter sp. from Plains bison fecal sample.</title>
        <authorList>
            <person name="Ruzzini A."/>
        </authorList>
    </citation>
    <scope>NUCLEOTIDE SEQUENCE [LARGE SCALE GENOMIC DNA]</scope>
    <source>
        <strain evidence="4 5">EINP1</strain>
    </source>
</reference>
<evidence type="ECO:0000256" key="1">
    <source>
        <dbReference type="SAM" id="MobiDB-lite"/>
    </source>
</evidence>
<keyword evidence="5" id="KW-1185">Reference proteome</keyword>
<name>A0ABZ2ZZS5_9MICC</name>
<keyword evidence="2" id="KW-0472">Membrane</keyword>
<keyword evidence="2" id="KW-0812">Transmembrane</keyword>